<feature type="domain" description="HAMP" evidence="6">
    <location>
        <begin position="210"/>
        <end position="263"/>
    </location>
</feature>
<dbReference type="Pfam" id="PF00672">
    <property type="entry name" value="HAMP"/>
    <property type="match status" value="1"/>
</dbReference>
<dbReference type="PANTHER" id="PTHR32089:SF114">
    <property type="entry name" value="METHYL-ACCEPTING CHEMOTAXIS PROTEIN MCPB"/>
    <property type="match status" value="1"/>
</dbReference>
<dbReference type="RefSeq" id="WP_079494749.1">
    <property type="nucleotide sequence ID" value="NZ_FUZT01000013.1"/>
</dbReference>
<dbReference type="PROSITE" id="PS50885">
    <property type="entry name" value="HAMP"/>
    <property type="match status" value="1"/>
</dbReference>
<feature type="transmembrane region" description="Helical" evidence="4">
    <location>
        <begin position="186"/>
        <end position="208"/>
    </location>
</feature>
<protein>
    <submittedName>
        <fullName evidence="7">Methyl-accepting chemotaxis protein</fullName>
    </submittedName>
</protein>
<dbReference type="PANTHER" id="PTHR32089">
    <property type="entry name" value="METHYL-ACCEPTING CHEMOTAXIS PROTEIN MCPB"/>
    <property type="match status" value="1"/>
</dbReference>
<proteinExistence type="inferred from homology"/>
<dbReference type="Proteomes" id="UP000190285">
    <property type="component" value="Unassembled WGS sequence"/>
</dbReference>
<evidence type="ECO:0000259" key="6">
    <source>
        <dbReference type="PROSITE" id="PS50885"/>
    </source>
</evidence>
<name>A0A1T5MBW5_9FIRM</name>
<dbReference type="CDD" id="cd06225">
    <property type="entry name" value="HAMP"/>
    <property type="match status" value="1"/>
</dbReference>
<dbReference type="PRINTS" id="PR00260">
    <property type="entry name" value="CHEMTRNSDUCR"/>
</dbReference>
<keyword evidence="4" id="KW-0472">Membrane</keyword>
<dbReference type="GO" id="GO:0016020">
    <property type="term" value="C:membrane"/>
    <property type="evidence" value="ECO:0007669"/>
    <property type="project" value="InterPro"/>
</dbReference>
<comment type="similarity">
    <text evidence="2">Belongs to the methyl-accepting chemotaxis (MCP) protein family.</text>
</comment>
<dbReference type="Gene3D" id="1.10.287.950">
    <property type="entry name" value="Methyl-accepting chemotaxis protein"/>
    <property type="match status" value="1"/>
</dbReference>
<evidence type="ECO:0000256" key="1">
    <source>
        <dbReference type="ARBA" id="ARBA00023224"/>
    </source>
</evidence>
<dbReference type="SMART" id="SM00283">
    <property type="entry name" value="MA"/>
    <property type="match status" value="1"/>
</dbReference>
<dbReference type="CDD" id="cd11386">
    <property type="entry name" value="MCP_signal"/>
    <property type="match status" value="1"/>
</dbReference>
<organism evidence="7 8">
    <name type="scientific">Maledivibacter halophilus</name>
    <dbReference type="NCBI Taxonomy" id="36842"/>
    <lineage>
        <taxon>Bacteria</taxon>
        <taxon>Bacillati</taxon>
        <taxon>Bacillota</taxon>
        <taxon>Clostridia</taxon>
        <taxon>Peptostreptococcales</taxon>
        <taxon>Caminicellaceae</taxon>
        <taxon>Maledivibacter</taxon>
    </lineage>
</organism>
<evidence type="ECO:0000313" key="8">
    <source>
        <dbReference type="Proteomes" id="UP000190285"/>
    </source>
</evidence>
<evidence type="ECO:0000313" key="7">
    <source>
        <dbReference type="EMBL" id="SKC85700.1"/>
    </source>
</evidence>
<dbReference type="PROSITE" id="PS50111">
    <property type="entry name" value="CHEMOTAXIS_TRANSDUC_2"/>
    <property type="match status" value="1"/>
</dbReference>
<reference evidence="7 8" key="1">
    <citation type="submission" date="2017-02" db="EMBL/GenBank/DDBJ databases">
        <authorList>
            <person name="Peterson S.W."/>
        </authorList>
    </citation>
    <scope>NUCLEOTIDE SEQUENCE [LARGE SCALE GENOMIC DNA]</scope>
    <source>
        <strain evidence="7 8">M1</strain>
    </source>
</reference>
<dbReference type="GO" id="GO:0006935">
    <property type="term" value="P:chemotaxis"/>
    <property type="evidence" value="ECO:0007669"/>
    <property type="project" value="InterPro"/>
</dbReference>
<keyword evidence="4" id="KW-1133">Transmembrane helix</keyword>
<dbReference type="EMBL" id="FUZT01000013">
    <property type="protein sequence ID" value="SKC85700.1"/>
    <property type="molecule type" value="Genomic_DNA"/>
</dbReference>
<feature type="domain" description="Methyl-accepting transducer" evidence="5">
    <location>
        <begin position="282"/>
        <end position="532"/>
    </location>
</feature>
<dbReference type="SMART" id="SM00304">
    <property type="entry name" value="HAMP"/>
    <property type="match status" value="1"/>
</dbReference>
<keyword evidence="1 3" id="KW-0807">Transducer</keyword>
<dbReference type="GO" id="GO:0004888">
    <property type="term" value="F:transmembrane signaling receptor activity"/>
    <property type="evidence" value="ECO:0007669"/>
    <property type="project" value="InterPro"/>
</dbReference>
<dbReference type="InterPro" id="IPR004089">
    <property type="entry name" value="MCPsignal_dom"/>
</dbReference>
<evidence type="ECO:0000259" key="5">
    <source>
        <dbReference type="PROSITE" id="PS50111"/>
    </source>
</evidence>
<dbReference type="OrthoDB" id="9804712at2"/>
<evidence type="ECO:0000256" key="2">
    <source>
        <dbReference type="ARBA" id="ARBA00029447"/>
    </source>
</evidence>
<accession>A0A1T5MBW5</accession>
<evidence type="ECO:0000256" key="4">
    <source>
        <dbReference type="SAM" id="Phobius"/>
    </source>
</evidence>
<gene>
    <name evidence="7" type="ORF">SAMN02194393_04424</name>
</gene>
<keyword evidence="4" id="KW-0812">Transmembrane</keyword>
<dbReference type="GO" id="GO:0007165">
    <property type="term" value="P:signal transduction"/>
    <property type="evidence" value="ECO:0007669"/>
    <property type="project" value="UniProtKB-KW"/>
</dbReference>
<feature type="transmembrane region" description="Helical" evidence="4">
    <location>
        <begin position="12"/>
        <end position="38"/>
    </location>
</feature>
<dbReference type="AlphaFoldDB" id="A0A1T5MBW5"/>
<dbReference type="STRING" id="36842.SAMN02194393_04424"/>
<evidence type="ECO:0000256" key="3">
    <source>
        <dbReference type="PROSITE-ProRule" id="PRU00284"/>
    </source>
</evidence>
<dbReference type="Pfam" id="PF00015">
    <property type="entry name" value="MCPsignal"/>
    <property type="match status" value="1"/>
</dbReference>
<dbReference type="SUPFAM" id="SSF58104">
    <property type="entry name" value="Methyl-accepting chemotaxis protein (MCP) signaling domain"/>
    <property type="match status" value="1"/>
</dbReference>
<dbReference type="InterPro" id="IPR003660">
    <property type="entry name" value="HAMP_dom"/>
</dbReference>
<sequence>MRLFRWRNMKIGYKYGTVLLIIIILFVIASGYIASILLNIQESVKDIEKTGERAVAITQMAYLLKAKNVVVSDYISMGTKSLLEEYDSYDKEFIELKNEIEPIIDTEELKFLFNIVTTNNENMNKIFKEDVINYLEKNDQRNAIIANIKISSISKSSFGVFEKLREQVNLDRYKSIDNTSIIVKRAISALAICLIAVIIIGSGIIIIISKRITFNLNKIIKMSRGIANGDLTVEKIKYKGKDEIGELSKEMNQMLDNLKAIIKEINGSSEDISKQEDILSQVSKEVKEGSQQISATMEEMASGAEEQANSANDIAVSIGRLAELIQNANRNGSILESSSDEILEFASKGNQQMELSIDKMKDINSIFKDSVIKVKRLEKNSENISELVHVINDIAEQTNLLALNAAIEAARAGEAGKGFAVVAEEIRKLAEQVARSVNEITNIVMNIQSESSLMTETLEKGYKYVDEGSIQIETTADSFKEINNQVVGMADKIRNICDNLNEISENSKSVSSSSQQIAAISEENSAGIEETVASVQQQSSSMEVINENANSLGFLVDKLRNIIKEFKL</sequence>
<dbReference type="InterPro" id="IPR004090">
    <property type="entry name" value="Chemotax_Me-accpt_rcpt"/>
</dbReference>
<keyword evidence="8" id="KW-1185">Reference proteome</keyword>